<dbReference type="PROSITE" id="PS50011">
    <property type="entry name" value="PROTEIN_KINASE_DOM"/>
    <property type="match status" value="1"/>
</dbReference>
<protein>
    <recommendedName>
        <fullName evidence="4">non-specific serine/threonine protein kinase</fullName>
        <ecNumber evidence="4">2.7.11.1</ecNumber>
    </recommendedName>
</protein>
<dbReference type="Gene3D" id="1.10.510.10">
    <property type="entry name" value="Transferase(Phosphotransferase) domain 1"/>
    <property type="match status" value="1"/>
</dbReference>
<dbReference type="InterPro" id="IPR011009">
    <property type="entry name" value="Kinase-like_dom_sf"/>
</dbReference>
<name>A0ABC8S3R0_9AQUA</name>
<dbReference type="EC" id="2.7.11.1" evidence="4"/>
<dbReference type="InterPro" id="IPR001220">
    <property type="entry name" value="Legume_lectin_dom"/>
</dbReference>
<dbReference type="SMART" id="SM00220">
    <property type="entry name" value="S_TKc"/>
    <property type="match status" value="1"/>
</dbReference>
<dbReference type="Pfam" id="PF00139">
    <property type="entry name" value="Lectin_legB"/>
    <property type="match status" value="1"/>
</dbReference>
<evidence type="ECO:0000256" key="17">
    <source>
        <dbReference type="ARBA" id="ARBA00047899"/>
    </source>
</evidence>
<dbReference type="GO" id="GO:0030246">
    <property type="term" value="F:carbohydrate binding"/>
    <property type="evidence" value="ECO:0007669"/>
    <property type="project" value="UniProtKB-KW"/>
</dbReference>
<keyword evidence="8 20" id="KW-0812">Transmembrane</keyword>
<dbReference type="GO" id="GO:0005886">
    <property type="term" value="C:plasma membrane"/>
    <property type="evidence" value="ECO:0007669"/>
    <property type="project" value="UniProtKB-SubCell"/>
</dbReference>
<keyword evidence="7" id="KW-0808">Transferase</keyword>
<dbReference type="InterPro" id="IPR050528">
    <property type="entry name" value="L-type_Lectin-RKs"/>
</dbReference>
<evidence type="ECO:0000313" key="24">
    <source>
        <dbReference type="Proteomes" id="UP001642360"/>
    </source>
</evidence>
<gene>
    <name evidence="23" type="ORF">ILEXP_LOCUS18571</name>
</gene>
<dbReference type="SUPFAM" id="SSF49899">
    <property type="entry name" value="Concanavalin A-like lectins/glucanases"/>
    <property type="match status" value="1"/>
</dbReference>
<feature type="domain" description="Protein kinase" evidence="22">
    <location>
        <begin position="349"/>
        <end position="621"/>
    </location>
</feature>
<evidence type="ECO:0000256" key="12">
    <source>
        <dbReference type="ARBA" id="ARBA00022777"/>
    </source>
</evidence>
<dbReference type="AlphaFoldDB" id="A0ABC8S3R0"/>
<evidence type="ECO:0000256" key="8">
    <source>
        <dbReference type="ARBA" id="ARBA00022692"/>
    </source>
</evidence>
<comment type="similarity">
    <text evidence="2">In the N-terminal section; belongs to the leguminous lectin family.</text>
</comment>
<feature type="signal peptide" evidence="21">
    <location>
        <begin position="1"/>
        <end position="18"/>
    </location>
</feature>
<feature type="binding site" evidence="19">
    <location>
        <position position="379"/>
    </location>
    <ligand>
        <name>ATP</name>
        <dbReference type="ChEBI" id="CHEBI:30616"/>
    </ligand>
</feature>
<comment type="catalytic activity">
    <reaction evidence="18">
        <text>L-seryl-[protein] + ATP = O-phospho-L-seryl-[protein] + ADP + H(+)</text>
        <dbReference type="Rhea" id="RHEA:17989"/>
        <dbReference type="Rhea" id="RHEA-COMP:9863"/>
        <dbReference type="Rhea" id="RHEA-COMP:11604"/>
        <dbReference type="ChEBI" id="CHEBI:15378"/>
        <dbReference type="ChEBI" id="CHEBI:29999"/>
        <dbReference type="ChEBI" id="CHEBI:30616"/>
        <dbReference type="ChEBI" id="CHEBI:83421"/>
        <dbReference type="ChEBI" id="CHEBI:456216"/>
        <dbReference type="EC" id="2.7.11.1"/>
    </reaction>
</comment>
<dbReference type="EMBL" id="CAUOFW020002036">
    <property type="protein sequence ID" value="CAK9150420.1"/>
    <property type="molecule type" value="Genomic_DNA"/>
</dbReference>
<evidence type="ECO:0000256" key="3">
    <source>
        <dbReference type="ARBA" id="ARBA00010217"/>
    </source>
</evidence>
<keyword evidence="9 21" id="KW-0732">Signal</keyword>
<comment type="subcellular location">
    <subcellularLocation>
        <location evidence="1">Cell membrane</location>
        <topology evidence="1">Single-pass type I membrane protein</topology>
    </subcellularLocation>
</comment>
<evidence type="ECO:0000256" key="16">
    <source>
        <dbReference type="ARBA" id="ARBA00023170"/>
    </source>
</evidence>
<dbReference type="GO" id="GO:0004674">
    <property type="term" value="F:protein serine/threonine kinase activity"/>
    <property type="evidence" value="ECO:0007669"/>
    <property type="project" value="UniProtKB-KW"/>
</dbReference>
<dbReference type="GO" id="GO:0005524">
    <property type="term" value="F:ATP binding"/>
    <property type="evidence" value="ECO:0007669"/>
    <property type="project" value="UniProtKB-UniRule"/>
</dbReference>
<dbReference type="Pfam" id="PF00069">
    <property type="entry name" value="Pkinase"/>
    <property type="match status" value="1"/>
</dbReference>
<keyword evidence="13 19" id="KW-0067">ATP-binding</keyword>
<evidence type="ECO:0000256" key="15">
    <source>
        <dbReference type="ARBA" id="ARBA00023136"/>
    </source>
</evidence>
<organism evidence="23 24">
    <name type="scientific">Ilex paraguariensis</name>
    <name type="common">yerba mate</name>
    <dbReference type="NCBI Taxonomy" id="185542"/>
    <lineage>
        <taxon>Eukaryota</taxon>
        <taxon>Viridiplantae</taxon>
        <taxon>Streptophyta</taxon>
        <taxon>Embryophyta</taxon>
        <taxon>Tracheophyta</taxon>
        <taxon>Spermatophyta</taxon>
        <taxon>Magnoliopsida</taxon>
        <taxon>eudicotyledons</taxon>
        <taxon>Gunneridae</taxon>
        <taxon>Pentapetalae</taxon>
        <taxon>asterids</taxon>
        <taxon>campanulids</taxon>
        <taxon>Aquifoliales</taxon>
        <taxon>Aquifoliaceae</taxon>
        <taxon>Ilex</taxon>
    </lineage>
</organism>
<evidence type="ECO:0000256" key="19">
    <source>
        <dbReference type="PROSITE-ProRule" id="PRU10141"/>
    </source>
</evidence>
<evidence type="ECO:0000313" key="23">
    <source>
        <dbReference type="EMBL" id="CAK9150420.1"/>
    </source>
</evidence>
<feature type="transmembrane region" description="Helical" evidence="20">
    <location>
        <begin position="294"/>
        <end position="317"/>
    </location>
</feature>
<evidence type="ECO:0000256" key="6">
    <source>
        <dbReference type="ARBA" id="ARBA00022527"/>
    </source>
</evidence>
<comment type="catalytic activity">
    <reaction evidence="17">
        <text>L-threonyl-[protein] + ATP = O-phospho-L-threonyl-[protein] + ADP + H(+)</text>
        <dbReference type="Rhea" id="RHEA:46608"/>
        <dbReference type="Rhea" id="RHEA-COMP:11060"/>
        <dbReference type="Rhea" id="RHEA-COMP:11605"/>
        <dbReference type="ChEBI" id="CHEBI:15378"/>
        <dbReference type="ChEBI" id="CHEBI:30013"/>
        <dbReference type="ChEBI" id="CHEBI:30616"/>
        <dbReference type="ChEBI" id="CHEBI:61977"/>
        <dbReference type="ChEBI" id="CHEBI:456216"/>
        <dbReference type="EC" id="2.7.11.1"/>
    </reaction>
</comment>
<keyword evidence="10" id="KW-0430">Lectin</keyword>
<dbReference type="FunFam" id="1.10.510.10:FF:000108">
    <property type="entry name" value="L-type lectin-domain containing receptor kinase S.4"/>
    <property type="match status" value="1"/>
</dbReference>
<evidence type="ECO:0000256" key="10">
    <source>
        <dbReference type="ARBA" id="ARBA00022734"/>
    </source>
</evidence>
<dbReference type="FunFam" id="2.60.120.200:FF:000096">
    <property type="entry name" value="L-type lectin-domain containing receptor kinase V.9"/>
    <property type="match status" value="1"/>
</dbReference>
<evidence type="ECO:0000256" key="7">
    <source>
        <dbReference type="ARBA" id="ARBA00022679"/>
    </source>
</evidence>
<dbReference type="PANTHER" id="PTHR27007">
    <property type="match status" value="1"/>
</dbReference>
<evidence type="ECO:0000256" key="18">
    <source>
        <dbReference type="ARBA" id="ARBA00048679"/>
    </source>
</evidence>
<accession>A0ABC8S3R0</accession>
<dbReference type="CDD" id="cd14066">
    <property type="entry name" value="STKc_IRAK"/>
    <property type="match status" value="1"/>
</dbReference>
<dbReference type="Gene3D" id="2.60.120.200">
    <property type="match status" value="1"/>
</dbReference>
<keyword evidence="24" id="KW-1185">Reference proteome</keyword>
<dbReference type="GO" id="GO:0009738">
    <property type="term" value="P:abscisic acid-activated signaling pathway"/>
    <property type="evidence" value="ECO:0007669"/>
    <property type="project" value="UniProtKB-ARBA"/>
</dbReference>
<dbReference type="GO" id="GO:0009845">
    <property type="term" value="P:seed germination"/>
    <property type="evidence" value="ECO:0007669"/>
    <property type="project" value="UniProtKB-ARBA"/>
</dbReference>
<reference evidence="23 24" key="1">
    <citation type="submission" date="2024-02" db="EMBL/GenBank/DDBJ databases">
        <authorList>
            <person name="Vignale AGUSTIN F."/>
            <person name="Sosa J E."/>
            <person name="Modenutti C."/>
        </authorList>
    </citation>
    <scope>NUCLEOTIDE SEQUENCE [LARGE SCALE GENOMIC DNA]</scope>
</reference>
<evidence type="ECO:0000256" key="21">
    <source>
        <dbReference type="SAM" id="SignalP"/>
    </source>
</evidence>
<evidence type="ECO:0000256" key="1">
    <source>
        <dbReference type="ARBA" id="ARBA00004251"/>
    </source>
</evidence>
<dbReference type="FunFam" id="3.30.200.20:FF:000491">
    <property type="entry name" value="Lectin-domain containing receptor kinase VI.3"/>
    <property type="match status" value="1"/>
</dbReference>
<keyword evidence="14 20" id="KW-1133">Transmembrane helix</keyword>
<evidence type="ECO:0000256" key="4">
    <source>
        <dbReference type="ARBA" id="ARBA00012513"/>
    </source>
</evidence>
<keyword evidence="6" id="KW-0723">Serine/threonine-protein kinase</keyword>
<evidence type="ECO:0000259" key="22">
    <source>
        <dbReference type="PROSITE" id="PS50011"/>
    </source>
</evidence>
<feature type="chain" id="PRO_5044808371" description="non-specific serine/threonine protein kinase" evidence="21">
    <location>
        <begin position="19"/>
        <end position="681"/>
    </location>
</feature>
<dbReference type="Proteomes" id="UP001642360">
    <property type="component" value="Unassembled WGS sequence"/>
</dbReference>
<dbReference type="InterPro" id="IPR000719">
    <property type="entry name" value="Prot_kinase_dom"/>
</dbReference>
<evidence type="ECO:0000256" key="9">
    <source>
        <dbReference type="ARBA" id="ARBA00022729"/>
    </source>
</evidence>
<keyword evidence="11 19" id="KW-0547">Nucleotide-binding</keyword>
<evidence type="ECO:0000256" key="2">
    <source>
        <dbReference type="ARBA" id="ARBA00008536"/>
    </source>
</evidence>
<dbReference type="CDD" id="cd06899">
    <property type="entry name" value="lectin_legume_LecRK_Arcelin_ConA"/>
    <property type="match status" value="1"/>
</dbReference>
<keyword evidence="12" id="KW-0418">Kinase</keyword>
<dbReference type="InterPro" id="IPR017441">
    <property type="entry name" value="Protein_kinase_ATP_BS"/>
</dbReference>
<evidence type="ECO:0000256" key="14">
    <source>
        <dbReference type="ARBA" id="ARBA00022989"/>
    </source>
</evidence>
<dbReference type="InterPro" id="IPR013320">
    <property type="entry name" value="ConA-like_dom_sf"/>
</dbReference>
<dbReference type="PROSITE" id="PS00108">
    <property type="entry name" value="PROTEIN_KINASE_ST"/>
    <property type="match status" value="1"/>
</dbReference>
<dbReference type="SUPFAM" id="SSF56112">
    <property type="entry name" value="Protein kinase-like (PK-like)"/>
    <property type="match status" value="1"/>
</dbReference>
<comment type="caution">
    <text evidence="23">The sequence shown here is derived from an EMBL/GenBank/DDBJ whole genome shotgun (WGS) entry which is preliminary data.</text>
</comment>
<dbReference type="Gene3D" id="3.30.200.20">
    <property type="entry name" value="Phosphorylase Kinase, domain 1"/>
    <property type="match status" value="1"/>
</dbReference>
<sequence>MAAYISLASLLSLFTVFAASQSVKFVYNGFNETNLTLVGATVIRPSGALKLTNKSHHVIGSAFHPIPIPMFNTSSSAAPNASSFSTSFVFAIVSPSSSKGGFGFAFTLAPAMQFPGAQDGHYLGILNETNDGDSSNHIFMVEFDTVAGFKMDSDTQGNHIGININNMNPNASEPAAYFVNGTNKKREVPLESGKAIYAWIDYDGVKKLVNVTIAPVDFPKPSRPLMSESIDLSPVLKNRMYAGFSAATGQKASFHYILGWSFRVNGMADRLNLSRLPIPPNETKSSSKIQIKKALIATFCAVVVLFLLGTLFTVFIYRPTKQFEVLEDWELDCPHRFRYRDLNTATKGFKDSELIGVGGFGKVYKGVLPNTGAEIAVKKISNNSVQGIREFAAEIESLGRLRHKHLVNLQGWCKRKNDLLLVYDYIPNGSLASILFSTKKNFVLSWEHRFNIVKGIAAGLLYLHEEWEQVVIHRDVKSSNVLIDADMNGRLGDFGLARLYDHGKHSHTTHVVGTIGYIAPELIQTGKASKSSDVFAYGVLLLEVACGRGPIVHEVPDPGHVILVNWVIECLQMGRILDAVDPKLNSMYVVEEMELVLGLGLICSHPKPETRPTMREVTRYLNGDEPVPISNTISSVDSRQFDDITTRFLDVLSTDMITTSYRSSSIGKMSSSSFDSARQLD</sequence>
<keyword evidence="15 20" id="KW-0472">Membrane</keyword>
<evidence type="ECO:0000256" key="11">
    <source>
        <dbReference type="ARBA" id="ARBA00022741"/>
    </source>
</evidence>
<proteinExistence type="inferred from homology"/>
<keyword evidence="5" id="KW-1003">Cell membrane</keyword>
<dbReference type="InterPro" id="IPR008271">
    <property type="entry name" value="Ser/Thr_kinase_AS"/>
</dbReference>
<evidence type="ECO:0000256" key="20">
    <source>
        <dbReference type="SAM" id="Phobius"/>
    </source>
</evidence>
<dbReference type="PROSITE" id="PS00107">
    <property type="entry name" value="PROTEIN_KINASE_ATP"/>
    <property type="match status" value="1"/>
</dbReference>
<evidence type="ECO:0000256" key="13">
    <source>
        <dbReference type="ARBA" id="ARBA00022840"/>
    </source>
</evidence>
<evidence type="ECO:0000256" key="5">
    <source>
        <dbReference type="ARBA" id="ARBA00022475"/>
    </source>
</evidence>
<comment type="similarity">
    <text evidence="3">In the C-terminal section; belongs to the protein kinase superfamily. Ser/Thr protein kinase family.</text>
</comment>
<keyword evidence="16" id="KW-0675">Receptor</keyword>